<keyword evidence="1" id="KW-0812">Transmembrane</keyword>
<dbReference type="AlphaFoldDB" id="W8L7N1"/>
<gene>
    <name evidence="2" type="ORF">M911_12620</name>
</gene>
<dbReference type="KEGG" id="hhc:M911_12620"/>
<protein>
    <submittedName>
        <fullName evidence="2">Uncharacterized protein</fullName>
    </submittedName>
</protein>
<accession>W8L7N1</accession>
<keyword evidence="1" id="KW-0472">Membrane</keyword>
<reference evidence="2 3" key="1">
    <citation type="journal article" date="2014" name="J Genomics">
        <title>Draft Genome Sequence of the Extremely Halophilic Phototrophic Purple Sulfur Bacterium Halorhodospira halochloris.</title>
        <authorList>
            <person name="Singh K.S."/>
            <person name="Kirksey J."/>
            <person name="Hoff W.D."/>
            <person name="Deole R."/>
        </authorList>
    </citation>
    <scope>NUCLEOTIDE SEQUENCE [LARGE SCALE GENOMIC DNA]</scope>
    <source>
        <strain evidence="2 3">A</strain>
    </source>
</reference>
<evidence type="ECO:0000313" key="2">
    <source>
        <dbReference type="EMBL" id="AHK79855.1"/>
    </source>
</evidence>
<dbReference type="HOGENOM" id="CLU_2792724_0_0_6"/>
<dbReference type="Proteomes" id="UP000019442">
    <property type="component" value="Chromosome"/>
</dbReference>
<keyword evidence="1" id="KW-1133">Transmembrane helix</keyword>
<feature type="transmembrane region" description="Helical" evidence="1">
    <location>
        <begin position="44"/>
        <end position="64"/>
    </location>
</feature>
<dbReference type="RefSeq" id="WP_025282352.1">
    <property type="nucleotide sequence ID" value="NZ_CP007268.1"/>
</dbReference>
<evidence type="ECO:0000256" key="1">
    <source>
        <dbReference type="SAM" id="Phobius"/>
    </source>
</evidence>
<feature type="transmembrane region" description="Helical" evidence="1">
    <location>
        <begin position="12"/>
        <end position="32"/>
    </location>
</feature>
<dbReference type="PATRIC" id="fig|1354791.3.peg.3013"/>
<reference evidence="3" key="2">
    <citation type="submission" date="2014-02" db="EMBL/GenBank/DDBJ databases">
        <title>Draft Genome Sequence of extremely halophilic bacteria Halorhodospira halochloris.</title>
        <authorList>
            <person name="Singh K.S."/>
        </authorList>
    </citation>
    <scope>NUCLEOTIDE SEQUENCE [LARGE SCALE GENOMIC DNA]</scope>
    <source>
        <strain evidence="3">A</strain>
    </source>
</reference>
<evidence type="ECO:0000313" key="3">
    <source>
        <dbReference type="Proteomes" id="UP000019442"/>
    </source>
</evidence>
<name>W8L7N1_9GAMM</name>
<dbReference type="EMBL" id="CP007268">
    <property type="protein sequence ID" value="AHK79855.1"/>
    <property type="molecule type" value="Genomic_DNA"/>
</dbReference>
<proteinExistence type="predicted"/>
<sequence>MTRRKKTDTGLVVIGLLLLGVGGFALFGGEIWISRLTVGEGQGIGGTAALVIGGIFIGLGLYFLKESRK</sequence>
<keyword evidence="3" id="KW-1185">Reference proteome</keyword>
<organism evidence="2 3">
    <name type="scientific">Ectothiorhodospira haloalkaliphila</name>
    <dbReference type="NCBI Taxonomy" id="421628"/>
    <lineage>
        <taxon>Bacteria</taxon>
        <taxon>Pseudomonadati</taxon>
        <taxon>Pseudomonadota</taxon>
        <taxon>Gammaproteobacteria</taxon>
        <taxon>Chromatiales</taxon>
        <taxon>Ectothiorhodospiraceae</taxon>
        <taxon>Ectothiorhodospira</taxon>
    </lineage>
</organism>